<evidence type="ECO:0000313" key="2">
    <source>
        <dbReference type="EMBL" id="RFU83611.1"/>
    </source>
</evidence>
<dbReference type="EMBL" id="QUAK01000194">
    <property type="protein sequence ID" value="RFU83611.1"/>
    <property type="molecule type" value="Genomic_DNA"/>
</dbReference>
<evidence type="ECO:0000313" key="3">
    <source>
        <dbReference type="Proteomes" id="UP000263094"/>
    </source>
</evidence>
<feature type="compositionally biased region" description="Low complexity" evidence="1">
    <location>
        <begin position="113"/>
        <end position="124"/>
    </location>
</feature>
<dbReference type="Proteomes" id="UP000263094">
    <property type="component" value="Unassembled WGS sequence"/>
</dbReference>
<name>A0A372LYA6_9ACTN</name>
<evidence type="ECO:0000256" key="1">
    <source>
        <dbReference type="SAM" id="MobiDB-lite"/>
    </source>
</evidence>
<proteinExistence type="predicted"/>
<sequence length="155" mass="17140">MKNVILDTDDLRQARSESAGQIRLDGELYDIKRPKRAAGISISRLAQHASDDPDEGEALVRKLLQSFLIDRQDVDYLTDRILDLDDDLDLDVISSIIARIQEHFDEQDKDTGAAPSARARAVRPPSDRPKPRAKKRTAAPRAAKPAEGSKTAKSA</sequence>
<gene>
    <name evidence="2" type="ORF">DY218_27270</name>
</gene>
<dbReference type="RefSeq" id="WP_128558767.1">
    <property type="nucleotide sequence ID" value="NZ_QUAK01000194.1"/>
</dbReference>
<comment type="caution">
    <text evidence="2">The sequence shown here is derived from an EMBL/GenBank/DDBJ whole genome shotgun (WGS) entry which is preliminary data.</text>
</comment>
<reference evidence="2 3" key="1">
    <citation type="submission" date="2018-08" db="EMBL/GenBank/DDBJ databases">
        <title>Isolation, diversity and antifungal activity of Actinobacteria from wheat.</title>
        <authorList>
            <person name="Han C."/>
        </authorList>
    </citation>
    <scope>NUCLEOTIDE SEQUENCE [LARGE SCALE GENOMIC DNA]</scope>
    <source>
        <strain evidence="2 3">NEAU-YY421</strain>
    </source>
</reference>
<dbReference type="AlphaFoldDB" id="A0A372LYA6"/>
<organism evidence="2 3">
    <name type="scientific">Streptomyces triticagri</name>
    <dbReference type="NCBI Taxonomy" id="2293568"/>
    <lineage>
        <taxon>Bacteria</taxon>
        <taxon>Bacillati</taxon>
        <taxon>Actinomycetota</taxon>
        <taxon>Actinomycetes</taxon>
        <taxon>Kitasatosporales</taxon>
        <taxon>Streptomycetaceae</taxon>
        <taxon>Streptomyces</taxon>
    </lineage>
</organism>
<feature type="region of interest" description="Disordered" evidence="1">
    <location>
        <begin position="104"/>
        <end position="155"/>
    </location>
</feature>
<keyword evidence="3" id="KW-1185">Reference proteome</keyword>
<accession>A0A372LYA6</accession>
<protein>
    <submittedName>
        <fullName evidence="2">Uncharacterized protein</fullName>
    </submittedName>
</protein>